<keyword evidence="2" id="KW-0808">Transferase</keyword>
<accession>A0A6M8EG09</accession>
<evidence type="ECO:0000313" key="3">
    <source>
        <dbReference type="Proteomes" id="UP000503483"/>
    </source>
</evidence>
<evidence type="ECO:0000259" key="1">
    <source>
        <dbReference type="Pfam" id="PF01909"/>
    </source>
</evidence>
<name>A0A6M8EG09_9BACT</name>
<dbReference type="AlphaFoldDB" id="A0A6M8EG09"/>
<dbReference type="InterPro" id="IPR002934">
    <property type="entry name" value="Polymerase_NTP_transf_dom"/>
</dbReference>
<protein>
    <submittedName>
        <fullName evidence="2">Nucleotidyltransferase domain-containing protein</fullName>
    </submittedName>
</protein>
<proteinExistence type="predicted"/>
<sequence length="103" mass="11476">MIQKNEIILKLKELKPLYSKEGFIIKGLFGSYSRDEATPNSDVDILVESTPDFAAKYGFKAVSRINEIKQEISTIFGIPVDLADSSGMGKTAKKFIIDRAIYV</sequence>
<dbReference type="GO" id="GO:0016779">
    <property type="term" value="F:nucleotidyltransferase activity"/>
    <property type="evidence" value="ECO:0007669"/>
    <property type="project" value="InterPro"/>
</dbReference>
<dbReference type="RefSeq" id="WP_228720544.1">
    <property type="nucleotide sequence ID" value="NZ_CP042652.1"/>
</dbReference>
<dbReference type="Gene3D" id="3.30.460.10">
    <property type="entry name" value="Beta Polymerase, domain 2"/>
    <property type="match status" value="1"/>
</dbReference>
<dbReference type="EMBL" id="CP042652">
    <property type="protein sequence ID" value="QKE28376.1"/>
    <property type="molecule type" value="Genomic_DNA"/>
</dbReference>
<evidence type="ECO:0000313" key="2">
    <source>
        <dbReference type="EMBL" id="QKE28376.1"/>
    </source>
</evidence>
<dbReference type="CDD" id="cd05403">
    <property type="entry name" value="NT_KNTase_like"/>
    <property type="match status" value="1"/>
</dbReference>
<dbReference type="KEGG" id="paco:AACT_1196"/>
<keyword evidence="3" id="KW-1185">Reference proteome</keyword>
<dbReference type="SUPFAM" id="SSF81301">
    <property type="entry name" value="Nucleotidyltransferase"/>
    <property type="match status" value="1"/>
</dbReference>
<gene>
    <name evidence="2" type="ORF">AACT_1196</name>
</gene>
<dbReference type="Proteomes" id="UP000503483">
    <property type="component" value="Chromosome"/>
</dbReference>
<feature type="domain" description="Polymerase nucleotidyl transferase" evidence="1">
    <location>
        <begin position="28"/>
        <end position="102"/>
    </location>
</feature>
<organism evidence="2 3">
    <name type="scientific">Arcobacter acticola</name>
    <dbReference type="NCBI Taxonomy" id="1849015"/>
    <lineage>
        <taxon>Bacteria</taxon>
        <taxon>Pseudomonadati</taxon>
        <taxon>Campylobacterota</taxon>
        <taxon>Epsilonproteobacteria</taxon>
        <taxon>Campylobacterales</taxon>
        <taxon>Arcobacteraceae</taxon>
        <taxon>Arcobacter</taxon>
    </lineage>
</organism>
<reference evidence="2 3" key="1">
    <citation type="submission" date="2019-08" db="EMBL/GenBank/DDBJ databases">
        <title>Complete genome sequence of Arcobacter acticola.</title>
        <authorList>
            <person name="Miller W."/>
        </authorList>
    </citation>
    <scope>NUCLEOTIDE SEQUENCE [LARGE SCALE GENOMIC DNA]</scope>
    <source>
        <strain evidence="2 3">KCTC 52212</strain>
    </source>
</reference>
<dbReference type="InterPro" id="IPR043519">
    <property type="entry name" value="NT_sf"/>
</dbReference>
<dbReference type="Pfam" id="PF01909">
    <property type="entry name" value="NTP_transf_2"/>
    <property type="match status" value="1"/>
</dbReference>